<comment type="caution">
    <text evidence="11">The sequence shown here is derived from an EMBL/GenBank/DDBJ whole genome shotgun (WGS) entry which is preliminary data.</text>
</comment>
<dbReference type="RefSeq" id="WP_226371448.1">
    <property type="nucleotide sequence ID" value="NZ_JAGIKX010000027.1"/>
</dbReference>
<evidence type="ECO:0000256" key="2">
    <source>
        <dbReference type="ARBA" id="ARBA00022448"/>
    </source>
</evidence>
<feature type="transmembrane region" description="Helical" evidence="9">
    <location>
        <begin position="45"/>
        <end position="64"/>
    </location>
</feature>
<keyword evidence="6 9" id="KW-1133">Transmembrane helix</keyword>
<keyword evidence="4" id="KW-0997">Cell inner membrane</keyword>
<proteinExistence type="inferred from homology"/>
<feature type="transmembrane region" description="Helical" evidence="9">
    <location>
        <begin position="123"/>
        <end position="140"/>
    </location>
</feature>
<keyword evidence="5 9" id="KW-0812">Transmembrane</keyword>
<dbReference type="Pfam" id="PF04290">
    <property type="entry name" value="DctQ"/>
    <property type="match status" value="1"/>
</dbReference>
<evidence type="ECO:0000256" key="1">
    <source>
        <dbReference type="ARBA" id="ARBA00004429"/>
    </source>
</evidence>
<evidence type="ECO:0000256" key="3">
    <source>
        <dbReference type="ARBA" id="ARBA00022475"/>
    </source>
</evidence>
<evidence type="ECO:0000256" key="6">
    <source>
        <dbReference type="ARBA" id="ARBA00022989"/>
    </source>
</evidence>
<dbReference type="InterPro" id="IPR055348">
    <property type="entry name" value="DctQ"/>
</dbReference>
<name>A0ABS4SAN3_9BACI</name>
<keyword evidence="7 9" id="KW-0472">Membrane</keyword>
<dbReference type="PANTHER" id="PTHR35011">
    <property type="entry name" value="2,3-DIKETO-L-GULONATE TRAP TRANSPORTER SMALL PERMEASE PROTEIN YIAM"/>
    <property type="match status" value="1"/>
</dbReference>
<reference evidence="11 12" key="1">
    <citation type="submission" date="2021-03" db="EMBL/GenBank/DDBJ databases">
        <title>Genomic Encyclopedia of Type Strains, Phase IV (KMG-IV): sequencing the most valuable type-strain genomes for metagenomic binning, comparative biology and taxonomic classification.</title>
        <authorList>
            <person name="Goeker M."/>
        </authorList>
    </citation>
    <scope>NUCLEOTIDE SEQUENCE [LARGE SCALE GENOMIC DNA]</scope>
    <source>
        <strain evidence="11 12">DSM 25790</strain>
    </source>
</reference>
<organism evidence="11 12">
    <name type="scientific">Virgibacillus alimentarius</name>
    <dbReference type="NCBI Taxonomy" id="698769"/>
    <lineage>
        <taxon>Bacteria</taxon>
        <taxon>Bacillati</taxon>
        <taxon>Bacillota</taxon>
        <taxon>Bacilli</taxon>
        <taxon>Bacillales</taxon>
        <taxon>Bacillaceae</taxon>
        <taxon>Virgibacillus</taxon>
    </lineage>
</organism>
<evidence type="ECO:0000256" key="5">
    <source>
        <dbReference type="ARBA" id="ARBA00022692"/>
    </source>
</evidence>
<keyword evidence="2" id="KW-0813">Transport</keyword>
<dbReference type="EMBL" id="JAGIKX010000027">
    <property type="protein sequence ID" value="MBP2258474.1"/>
    <property type="molecule type" value="Genomic_DNA"/>
</dbReference>
<dbReference type="InterPro" id="IPR007387">
    <property type="entry name" value="TRAP_DctQ"/>
</dbReference>
<protein>
    <submittedName>
        <fullName evidence="11">TRAP-type C4-dicarboxylate transport system permease small subunit</fullName>
    </submittedName>
</protein>
<gene>
    <name evidence="11" type="ORF">J2Z81_002457</name>
</gene>
<feature type="domain" description="Tripartite ATP-independent periplasmic transporters DctQ component" evidence="10">
    <location>
        <begin position="19"/>
        <end position="145"/>
    </location>
</feature>
<dbReference type="PANTHER" id="PTHR35011:SF2">
    <property type="entry name" value="2,3-DIKETO-L-GULONATE TRAP TRANSPORTER SMALL PERMEASE PROTEIN YIAM"/>
    <property type="match status" value="1"/>
</dbReference>
<evidence type="ECO:0000313" key="11">
    <source>
        <dbReference type="EMBL" id="MBP2258474.1"/>
    </source>
</evidence>
<accession>A0ABS4SAN3</accession>
<evidence type="ECO:0000256" key="7">
    <source>
        <dbReference type="ARBA" id="ARBA00023136"/>
    </source>
</evidence>
<sequence>MDRLNMTTEWLTALFLAVMVLLIFIQIVSRLFFSVSFSWTEEVARYLMIWSTFLGASFAFKYGAHIGVEVFVRKMPRIIKNIVQIIASLASLAFFVILISMGWEIIGLSMVQTSPALDIPMGYVYIIFPISGVLMILNLIDVTIKSILHNENDVTNEVPMD</sequence>
<feature type="transmembrane region" description="Helical" evidence="9">
    <location>
        <begin position="12"/>
        <end position="33"/>
    </location>
</feature>
<comment type="similarity">
    <text evidence="8">Belongs to the TRAP transporter small permease family.</text>
</comment>
<comment type="subcellular location">
    <subcellularLocation>
        <location evidence="1">Cell inner membrane</location>
        <topology evidence="1">Multi-pass membrane protein</topology>
    </subcellularLocation>
</comment>
<evidence type="ECO:0000256" key="8">
    <source>
        <dbReference type="ARBA" id="ARBA00038436"/>
    </source>
</evidence>
<evidence type="ECO:0000259" key="10">
    <source>
        <dbReference type="Pfam" id="PF04290"/>
    </source>
</evidence>
<feature type="transmembrane region" description="Helical" evidence="9">
    <location>
        <begin position="85"/>
        <end position="103"/>
    </location>
</feature>
<evidence type="ECO:0000313" key="12">
    <source>
        <dbReference type="Proteomes" id="UP001519294"/>
    </source>
</evidence>
<evidence type="ECO:0000256" key="9">
    <source>
        <dbReference type="SAM" id="Phobius"/>
    </source>
</evidence>
<keyword evidence="12" id="KW-1185">Reference proteome</keyword>
<dbReference type="Proteomes" id="UP001519294">
    <property type="component" value="Unassembled WGS sequence"/>
</dbReference>
<keyword evidence="3" id="KW-1003">Cell membrane</keyword>
<evidence type="ECO:0000256" key="4">
    <source>
        <dbReference type="ARBA" id="ARBA00022519"/>
    </source>
</evidence>